<name>A0AAE2D1H8_SCHME</name>
<evidence type="ECO:0000259" key="4">
    <source>
        <dbReference type="SMART" id="SM00322"/>
    </source>
</evidence>
<sequence>MLLSTSLVGAVIGRGGRTIRQITTKTGAKICMKQDIITFSQFSLPGKGKKTFKSDLNDISHATCTNDFGDQDDGEKDETTQPSDNRDSFIDVGEDNLKVDEQPLESCSVVNTTESIPGNKSQSKLEVQSDESQLAILFGSREQCSAALCEILTICFRESKHRGFSDPCLGLLVEQHIYAQLIMNKGKKYFNAIHAATGARISVTGTPLQIRSSDDNEKHNLASTDRVLVVRGQLNSICAAEAFLSEHIRWATVESLIPSNFWPLLNHLPSLPVNSINNRSSKHSNLSFSYDPQSVCSLIMSLGSIFWPQSVCAKLRKGTILQSNNKQSLIRSVNMSRTDIIASKQVSTNIENNLDPANTVDISHNHTNKHDQDIEDISNNLQTISDDGNGKRIINDEESSDNNFNNRLSLNNELLSLAYDDNEEALEEVEVHHIKTADSIVSSDLEDKNESAVSLETSNENKGNRKFQSPPYCIVDSEEHKSEKMPDQSKPDQYLVNRLAHSTLSKGTNHAMATAVQQSLIAAVGPIAWLATGGMLYMRVSYNEAGALIGSEGSRIQQLMQITGAEICIGKVPISPPYAFNPVTSRRPNSNNAPDDEKSPACISLADSFFDGASASPNFDLTNNKVIQSSASSDIDCVRSSSGDGANNNSTNDIDDTSKPTKNNITQSSSVNIISENDVDPDKQHNEEQICVHDIVSVVVHDSVNSNSTSNNNNTTTNNNEMTATPKCTDAIFSANSSLNHDDKTDIFINNVLEAERTITDKSKCCDPMMKSSSSQSNSCTVVHDSEISQISTTEQKVPNTLTSTSSSNQQSYRLVSLSGSAQSQIMAQWQIFQRLKNLHKRQTTGSSSNDNANSNQKLFCLATLICLPYRFLWWLTTHNPGFTETSQSSSIPTSTVFPKFDDSDININSKKSGTSPLNWIQSVASRRLKNVHLSSNGENSSNDSSVNKFIHVLPEPRRRRRLVQQHLKRLNATLRGQQQFNHASGGNNLSKSLILPPRGLTNDGLDQLWTHPNRIPLEIYADFETTQLILTNLHQMLALWLYGQSIAGTSVQSFIQAPIVYFLPNGRPTNIPISDSANNRPYSRSSRHNTDQFDYWALLPGRQDTLLNTFRQPFHVPLLSGGIPNFGASTGGPTYSIPMLPDRSSCANLVQPFCYPRYPLINWHGMANSKYSGQTITSDPNTTRPMRVGPPSLYGCWPRGRFGDTVIDHKHNSTESNQSSSSFHDRSPSIRFSTPGNTGYTLITNLHFPPLPPIRPPAHSSSTHSSQVVPGSCYRAGGLTQAKFRFRNPCSGNTSLVEPFIINSMPLLDTPNQTNPSNFVHNPKQPTTYHATINCEKNQCTRTKQQNLNESRNKEVMVVGCS</sequence>
<feature type="compositionally biased region" description="Polar residues" evidence="3">
    <location>
        <begin position="451"/>
        <end position="461"/>
    </location>
</feature>
<dbReference type="InterPro" id="IPR004087">
    <property type="entry name" value="KH_dom"/>
</dbReference>
<dbReference type="InterPro" id="IPR004088">
    <property type="entry name" value="KH_dom_type_1"/>
</dbReference>
<keyword evidence="6" id="KW-1185">Reference proteome</keyword>
<protein>
    <recommendedName>
        <fullName evidence="4">K Homology domain-containing protein</fullName>
    </recommendedName>
</protein>
<dbReference type="PROSITE" id="PS50084">
    <property type="entry name" value="KH_TYPE_1"/>
    <property type="match status" value="2"/>
</dbReference>
<feature type="region of interest" description="Disordered" evidence="3">
    <location>
        <begin position="443"/>
        <end position="471"/>
    </location>
</feature>
<evidence type="ECO:0000313" key="6">
    <source>
        <dbReference type="Proteomes" id="UP001292079"/>
    </source>
</evidence>
<feature type="domain" description="K Homology" evidence="4">
    <location>
        <begin position="1"/>
        <end position="153"/>
    </location>
</feature>
<keyword evidence="2" id="KW-0694">RNA-binding</keyword>
<feature type="region of interest" description="Disordered" evidence="3">
    <location>
        <begin position="636"/>
        <end position="681"/>
    </location>
</feature>
<evidence type="ECO:0000256" key="1">
    <source>
        <dbReference type="ARBA" id="ARBA00022737"/>
    </source>
</evidence>
<dbReference type="Proteomes" id="UP001292079">
    <property type="component" value="Unassembled WGS sequence"/>
</dbReference>
<feature type="compositionally biased region" description="Polar residues" evidence="3">
    <location>
        <begin position="636"/>
        <end position="646"/>
    </location>
</feature>
<accession>A0AAE2D1H8</accession>
<evidence type="ECO:0000256" key="3">
    <source>
        <dbReference type="SAM" id="MobiDB-lite"/>
    </source>
</evidence>
<reference evidence="5" key="1">
    <citation type="submission" date="2022-04" db="EMBL/GenBank/DDBJ databases">
        <authorList>
            <person name="Xu L."/>
            <person name="Lv Z."/>
        </authorList>
    </citation>
    <scope>NUCLEOTIDE SEQUENCE</scope>
    <source>
        <strain evidence="5">LV_2022a</strain>
    </source>
</reference>
<feature type="region of interest" description="Disordered" evidence="3">
    <location>
        <begin position="65"/>
        <end position="90"/>
    </location>
</feature>
<evidence type="ECO:0000256" key="2">
    <source>
        <dbReference type="PROSITE-ProRule" id="PRU00117"/>
    </source>
</evidence>
<feature type="region of interest" description="Disordered" evidence="3">
    <location>
        <begin position="1209"/>
        <end position="1230"/>
    </location>
</feature>
<dbReference type="InterPro" id="IPR036612">
    <property type="entry name" value="KH_dom_type_1_sf"/>
</dbReference>
<feature type="compositionally biased region" description="Low complexity" evidence="3">
    <location>
        <begin position="704"/>
        <end position="720"/>
    </location>
</feature>
<dbReference type="SUPFAM" id="SSF54791">
    <property type="entry name" value="Eukaryotic type KH-domain (KH-domain type I)"/>
    <property type="match status" value="2"/>
</dbReference>
<gene>
    <name evidence="5" type="ORF">MN116_008660</name>
</gene>
<dbReference type="PANTHER" id="PTHR10288">
    <property type="entry name" value="KH DOMAIN CONTAINING RNA BINDING PROTEIN"/>
    <property type="match status" value="1"/>
</dbReference>
<dbReference type="GO" id="GO:0003723">
    <property type="term" value="F:RNA binding"/>
    <property type="evidence" value="ECO:0007669"/>
    <property type="project" value="UniProtKB-UniRule"/>
</dbReference>
<organism evidence="5 6">
    <name type="scientific">Schistosoma mekongi</name>
    <name type="common">Parasitic worm</name>
    <dbReference type="NCBI Taxonomy" id="38744"/>
    <lineage>
        <taxon>Eukaryota</taxon>
        <taxon>Metazoa</taxon>
        <taxon>Spiralia</taxon>
        <taxon>Lophotrochozoa</taxon>
        <taxon>Platyhelminthes</taxon>
        <taxon>Trematoda</taxon>
        <taxon>Digenea</taxon>
        <taxon>Strigeidida</taxon>
        <taxon>Schistosomatoidea</taxon>
        <taxon>Schistosomatidae</taxon>
        <taxon>Schistosoma</taxon>
    </lineage>
</organism>
<comment type="caution">
    <text evidence="5">The sequence shown here is derived from an EMBL/GenBank/DDBJ whole genome shotgun (WGS) entry which is preliminary data.</text>
</comment>
<feature type="region of interest" description="Disordered" evidence="3">
    <location>
        <begin position="704"/>
        <end position="723"/>
    </location>
</feature>
<dbReference type="EMBL" id="JALJAT010000008">
    <property type="protein sequence ID" value="KAK4467727.1"/>
    <property type="molecule type" value="Genomic_DNA"/>
</dbReference>
<feature type="domain" description="K Homology" evidence="4">
    <location>
        <begin position="165"/>
        <end position="249"/>
    </location>
</feature>
<proteinExistence type="predicted"/>
<feature type="compositionally biased region" description="Polar residues" evidence="3">
    <location>
        <begin position="660"/>
        <end position="675"/>
    </location>
</feature>
<feature type="domain" description="K Homology" evidence="4">
    <location>
        <begin position="532"/>
        <end position="611"/>
    </location>
</feature>
<dbReference type="Gene3D" id="3.30.1370.10">
    <property type="entry name" value="K Homology domain, type 1"/>
    <property type="match status" value="2"/>
</dbReference>
<dbReference type="Pfam" id="PF00013">
    <property type="entry name" value="KH_1"/>
    <property type="match status" value="1"/>
</dbReference>
<evidence type="ECO:0000313" key="5">
    <source>
        <dbReference type="EMBL" id="KAK4467727.1"/>
    </source>
</evidence>
<keyword evidence="1" id="KW-0677">Repeat</keyword>
<reference evidence="5" key="2">
    <citation type="journal article" date="2023" name="Infect Dis Poverty">
        <title>Chromosome-scale genome of the human blood fluke Schistosoma mekongi and its implications for public health.</title>
        <authorList>
            <person name="Zhou M."/>
            <person name="Xu L."/>
            <person name="Xu D."/>
            <person name="Chen W."/>
            <person name="Khan J."/>
            <person name="Hu Y."/>
            <person name="Huang H."/>
            <person name="Wei H."/>
            <person name="Zhang Y."/>
            <person name="Chusongsang P."/>
            <person name="Tanasarnprasert K."/>
            <person name="Hu X."/>
            <person name="Limpanont Y."/>
            <person name="Lv Z."/>
        </authorList>
    </citation>
    <scope>NUCLEOTIDE SEQUENCE</scope>
    <source>
        <strain evidence="5">LV_2022a</strain>
    </source>
</reference>
<dbReference type="SMART" id="SM00322">
    <property type="entry name" value="KH"/>
    <property type="match status" value="3"/>
</dbReference>